<keyword evidence="3" id="KW-1185">Reference proteome</keyword>
<keyword evidence="1" id="KW-0472">Membrane</keyword>
<comment type="caution">
    <text evidence="2">The sequence shown here is derived from an EMBL/GenBank/DDBJ whole genome shotgun (WGS) entry which is preliminary data.</text>
</comment>
<evidence type="ECO:0000256" key="1">
    <source>
        <dbReference type="SAM" id="Phobius"/>
    </source>
</evidence>
<feature type="transmembrane region" description="Helical" evidence="1">
    <location>
        <begin position="42"/>
        <end position="61"/>
    </location>
</feature>
<dbReference type="RefSeq" id="WP_037336270.1">
    <property type="nucleotide sequence ID" value="NZ_APNK01000008.1"/>
</dbReference>
<dbReference type="Proteomes" id="UP000028302">
    <property type="component" value="Unassembled WGS sequence"/>
</dbReference>
<reference evidence="2 3" key="1">
    <citation type="submission" date="2013-03" db="EMBL/GenBank/DDBJ databases">
        <title>Salinisphaera hydrothermalis C41B8 Genome Sequencing.</title>
        <authorList>
            <person name="Li C."/>
            <person name="Lai Q."/>
            <person name="Shao Z."/>
        </authorList>
    </citation>
    <scope>NUCLEOTIDE SEQUENCE [LARGE SCALE GENOMIC DNA]</scope>
    <source>
        <strain evidence="2 3">C41B8</strain>
    </source>
</reference>
<dbReference type="EMBL" id="APNK01000008">
    <property type="protein sequence ID" value="KEZ77881.1"/>
    <property type="molecule type" value="Genomic_DNA"/>
</dbReference>
<accession>A0A084IME7</accession>
<gene>
    <name evidence="2" type="ORF">C41B8_07537</name>
</gene>
<feature type="transmembrane region" description="Helical" evidence="1">
    <location>
        <begin position="12"/>
        <end position="33"/>
    </location>
</feature>
<keyword evidence="1" id="KW-0812">Transmembrane</keyword>
<organism evidence="2 3">
    <name type="scientific">Salinisphaera hydrothermalis (strain C41B8)</name>
    <dbReference type="NCBI Taxonomy" id="1304275"/>
    <lineage>
        <taxon>Bacteria</taxon>
        <taxon>Pseudomonadati</taxon>
        <taxon>Pseudomonadota</taxon>
        <taxon>Gammaproteobacteria</taxon>
        <taxon>Salinisphaerales</taxon>
        <taxon>Salinisphaeraceae</taxon>
        <taxon>Salinisphaera</taxon>
    </lineage>
</organism>
<keyword evidence="1" id="KW-1133">Transmembrane helix</keyword>
<sequence length="62" mass="7175">MPDWFFINGHLGWPLFTVMAYSGFGMLVADYVWRRVTMPAKWLFTGLLGIWLLGLLLLAALW</sequence>
<evidence type="ECO:0000313" key="2">
    <source>
        <dbReference type="EMBL" id="KEZ77881.1"/>
    </source>
</evidence>
<protein>
    <submittedName>
        <fullName evidence="2">Uncharacterized protein</fullName>
    </submittedName>
</protein>
<dbReference type="STRING" id="1304275.C41B8_07537"/>
<proteinExistence type="predicted"/>
<dbReference type="AlphaFoldDB" id="A0A084IME7"/>
<name>A0A084IME7_SALHC</name>
<evidence type="ECO:0000313" key="3">
    <source>
        <dbReference type="Proteomes" id="UP000028302"/>
    </source>
</evidence>